<feature type="compositionally biased region" description="Acidic residues" evidence="1">
    <location>
        <begin position="266"/>
        <end position="316"/>
    </location>
</feature>
<protein>
    <submittedName>
        <fullName evidence="2">Uncharacterized protein</fullName>
    </submittedName>
</protein>
<feature type="compositionally biased region" description="Low complexity" evidence="1">
    <location>
        <begin position="337"/>
        <end position="357"/>
    </location>
</feature>
<dbReference type="InParanoid" id="H6C058"/>
<evidence type="ECO:0000256" key="1">
    <source>
        <dbReference type="SAM" id="MobiDB-lite"/>
    </source>
</evidence>
<name>H6C058_EXODN</name>
<feature type="compositionally biased region" description="Acidic residues" evidence="1">
    <location>
        <begin position="246"/>
        <end position="258"/>
    </location>
</feature>
<gene>
    <name evidence="2" type="ORF">HMPREF1120_04424</name>
</gene>
<proteinExistence type="predicted"/>
<accession>H6C058</accession>
<evidence type="ECO:0000313" key="2">
    <source>
        <dbReference type="EMBL" id="EHY56340.1"/>
    </source>
</evidence>
<dbReference type="VEuPathDB" id="FungiDB:HMPREF1120_04424"/>
<organism evidence="2 3">
    <name type="scientific">Exophiala dermatitidis (strain ATCC 34100 / CBS 525.76 / NIH/UT8656)</name>
    <name type="common">Black yeast</name>
    <name type="synonym">Wangiella dermatitidis</name>
    <dbReference type="NCBI Taxonomy" id="858893"/>
    <lineage>
        <taxon>Eukaryota</taxon>
        <taxon>Fungi</taxon>
        <taxon>Dikarya</taxon>
        <taxon>Ascomycota</taxon>
        <taxon>Pezizomycotina</taxon>
        <taxon>Eurotiomycetes</taxon>
        <taxon>Chaetothyriomycetidae</taxon>
        <taxon>Chaetothyriales</taxon>
        <taxon>Herpotrichiellaceae</taxon>
        <taxon>Exophiala</taxon>
    </lineage>
</organism>
<sequence length="432" mass="47842">MLVKERGERRGHNQNKTDFRPDYAKVGDWIFVAGQSQPFKIKTMGGELEWQAEQLVATTMARNTDPIIVVPSHPRVVFKVRFEYDDYVTIPSLVPSSIRDGFNSTKVKELHYLYQVKEVECWDRDRFCVKRHEVGLPNFQEAWKYYGEREGEEPWCVGMCRVERLSDGKTAWVHECRLVLANVEGYFNSDFRRWEPAVPDHEIEDAGFGDEFGRDLWKSAPMQWALVHTDDWNEGFTAYEDEGEIEDEFAGDGGGGDDGDGHNDVNDGDDDDEDDGDGDEGDEDEEVDGDGDGGDGDGDDDEGDGMDEDDSDEDDSSGNYYHAAGSITITSEQDADSNSSSSIERGSNGSTTRSNSTAEMGSVGTDTSSRTIMGDDSRAGSTNTVNTFTLALRGAASFKKRKSADDHHGGGGDSDDDDDGNGNIVKNKRLRK</sequence>
<dbReference type="Proteomes" id="UP000007304">
    <property type="component" value="Unassembled WGS sequence"/>
</dbReference>
<dbReference type="HOGENOM" id="CLU_634649_0_0_1"/>
<keyword evidence="3" id="KW-1185">Reference proteome</keyword>
<dbReference type="RefSeq" id="XP_009156801.1">
    <property type="nucleotide sequence ID" value="XM_009158553.1"/>
</dbReference>
<dbReference type="AlphaFoldDB" id="H6C058"/>
<feature type="region of interest" description="Disordered" evidence="1">
    <location>
        <begin position="246"/>
        <end position="385"/>
    </location>
</feature>
<dbReference type="GeneID" id="20309063"/>
<feature type="region of interest" description="Disordered" evidence="1">
    <location>
        <begin position="397"/>
        <end position="432"/>
    </location>
</feature>
<dbReference type="EMBL" id="JH226133">
    <property type="protein sequence ID" value="EHY56340.1"/>
    <property type="molecule type" value="Genomic_DNA"/>
</dbReference>
<evidence type="ECO:0000313" key="3">
    <source>
        <dbReference type="Proteomes" id="UP000007304"/>
    </source>
</evidence>
<reference evidence="2" key="1">
    <citation type="submission" date="2011-07" db="EMBL/GenBank/DDBJ databases">
        <title>The Genome Sequence of Exophiala (Wangiella) dermatitidis NIH/UT8656.</title>
        <authorList>
            <consortium name="The Broad Institute Genome Sequencing Platform"/>
            <person name="Cuomo C."/>
            <person name="Wang Z."/>
            <person name="Hunicke-Smith S."/>
            <person name="Szanislo P.J."/>
            <person name="Earl A."/>
            <person name="Young S.K."/>
            <person name="Zeng Q."/>
            <person name="Gargeya S."/>
            <person name="Fitzgerald M."/>
            <person name="Haas B."/>
            <person name="Abouelleil A."/>
            <person name="Alvarado L."/>
            <person name="Arachchi H.M."/>
            <person name="Berlin A."/>
            <person name="Brown A."/>
            <person name="Chapman S.B."/>
            <person name="Chen Z."/>
            <person name="Dunbar C."/>
            <person name="Freedman E."/>
            <person name="Gearin G."/>
            <person name="Gellesch M."/>
            <person name="Goldberg J."/>
            <person name="Griggs A."/>
            <person name="Gujja S."/>
            <person name="Heiman D."/>
            <person name="Howarth C."/>
            <person name="Larson L."/>
            <person name="Lui A."/>
            <person name="MacDonald P.J.P."/>
            <person name="Montmayeur A."/>
            <person name="Murphy C."/>
            <person name="Neiman D."/>
            <person name="Pearson M."/>
            <person name="Priest M."/>
            <person name="Roberts A."/>
            <person name="Saif S."/>
            <person name="Shea T."/>
            <person name="Shenoy N."/>
            <person name="Sisk P."/>
            <person name="Stolte C."/>
            <person name="Sykes S."/>
            <person name="Wortman J."/>
            <person name="Nusbaum C."/>
            <person name="Birren B."/>
        </authorList>
    </citation>
    <scope>NUCLEOTIDE SEQUENCE</scope>
    <source>
        <strain evidence="2">NIH/UT8656</strain>
    </source>
</reference>